<dbReference type="Gene3D" id="3.30.1060.10">
    <property type="entry name" value="Peptide methionine sulphoxide reductase MsrA"/>
    <property type="match status" value="1"/>
</dbReference>
<dbReference type="GO" id="GO:0008113">
    <property type="term" value="F:peptide-methionine (S)-S-oxide reductase activity"/>
    <property type="evidence" value="ECO:0007669"/>
    <property type="project" value="UniProtKB-UniRule"/>
</dbReference>
<sequence>MRMWFLNHERSALILGVCVMLMLAFTGFSCSRGDGGPLKEAPEPKVDEVQNSPVESVQISDTDERSDGLKTAVLAGGCFWCTEGVFEHLNGVENVVSGYAGGDKSTANYKLVAAGRTKHAEAIQITYDPKKITYGQLLKIFFTVAHDPTTLNRQGNDVGPQYRSAIFYENEQQKEIAEKYIKQLEADKVYGDKRIVTTLEPLSKDGFYVAESYHQDYAENNPDVPYIRYMALPKIEKLKMKYPQKMK</sequence>
<dbReference type="HAMAP" id="MF_01401">
    <property type="entry name" value="MsrA"/>
    <property type="match status" value="1"/>
</dbReference>
<dbReference type="KEGG" id="pcor:KS4_24020"/>
<name>A0A517YVT1_9BACT</name>
<dbReference type="InterPro" id="IPR036509">
    <property type="entry name" value="Met_Sox_Rdtase_MsrA_sf"/>
</dbReference>
<proteinExistence type="inferred from homology"/>
<dbReference type="NCBIfam" id="TIGR00401">
    <property type="entry name" value="msrA"/>
    <property type="match status" value="1"/>
</dbReference>
<keyword evidence="7" id="KW-1185">Reference proteome</keyword>
<feature type="active site" evidence="4">
    <location>
        <position position="78"/>
    </location>
</feature>
<comment type="catalytic activity">
    <reaction evidence="3 4">
        <text>[thioredoxin]-disulfide + L-methionine + H2O = L-methionine (S)-S-oxide + [thioredoxin]-dithiol</text>
        <dbReference type="Rhea" id="RHEA:19993"/>
        <dbReference type="Rhea" id="RHEA-COMP:10698"/>
        <dbReference type="Rhea" id="RHEA-COMP:10700"/>
        <dbReference type="ChEBI" id="CHEBI:15377"/>
        <dbReference type="ChEBI" id="CHEBI:29950"/>
        <dbReference type="ChEBI" id="CHEBI:50058"/>
        <dbReference type="ChEBI" id="CHEBI:57844"/>
        <dbReference type="ChEBI" id="CHEBI:58772"/>
        <dbReference type="EC" id="1.8.4.11"/>
    </reaction>
</comment>
<dbReference type="EC" id="1.8.4.11" evidence="4"/>
<comment type="catalytic activity">
    <reaction evidence="2 4">
        <text>L-methionyl-[protein] + [thioredoxin]-disulfide + H2O = L-methionyl-(S)-S-oxide-[protein] + [thioredoxin]-dithiol</text>
        <dbReference type="Rhea" id="RHEA:14217"/>
        <dbReference type="Rhea" id="RHEA-COMP:10698"/>
        <dbReference type="Rhea" id="RHEA-COMP:10700"/>
        <dbReference type="Rhea" id="RHEA-COMP:12313"/>
        <dbReference type="Rhea" id="RHEA-COMP:12315"/>
        <dbReference type="ChEBI" id="CHEBI:15377"/>
        <dbReference type="ChEBI" id="CHEBI:16044"/>
        <dbReference type="ChEBI" id="CHEBI:29950"/>
        <dbReference type="ChEBI" id="CHEBI:44120"/>
        <dbReference type="ChEBI" id="CHEBI:50058"/>
        <dbReference type="EC" id="1.8.4.11"/>
    </reaction>
</comment>
<accession>A0A517YVT1</accession>
<feature type="domain" description="Peptide methionine sulphoxide reductase MsrA" evidence="5">
    <location>
        <begin position="71"/>
        <end position="224"/>
    </location>
</feature>
<dbReference type="Proteomes" id="UP000317369">
    <property type="component" value="Chromosome"/>
</dbReference>
<dbReference type="InterPro" id="IPR002569">
    <property type="entry name" value="Met_Sox_Rdtase_MsrA_dom"/>
</dbReference>
<evidence type="ECO:0000256" key="3">
    <source>
        <dbReference type="ARBA" id="ARBA00048782"/>
    </source>
</evidence>
<evidence type="ECO:0000313" key="6">
    <source>
        <dbReference type="EMBL" id="QDU34334.1"/>
    </source>
</evidence>
<evidence type="ECO:0000256" key="1">
    <source>
        <dbReference type="ARBA" id="ARBA00023002"/>
    </source>
</evidence>
<dbReference type="SUPFAM" id="SSF55068">
    <property type="entry name" value="Peptide methionine sulfoxide reductase"/>
    <property type="match status" value="1"/>
</dbReference>
<keyword evidence="1 4" id="KW-0560">Oxidoreductase</keyword>
<dbReference type="PANTHER" id="PTHR43774">
    <property type="entry name" value="PEPTIDE METHIONINE SULFOXIDE REDUCTASE"/>
    <property type="match status" value="1"/>
</dbReference>
<evidence type="ECO:0000259" key="5">
    <source>
        <dbReference type="Pfam" id="PF01625"/>
    </source>
</evidence>
<evidence type="ECO:0000256" key="2">
    <source>
        <dbReference type="ARBA" id="ARBA00047806"/>
    </source>
</evidence>
<gene>
    <name evidence="6" type="primary">mrsA</name>
    <name evidence="4" type="synonym">msrA</name>
    <name evidence="6" type="ORF">KS4_24020</name>
</gene>
<comment type="similarity">
    <text evidence="4">Belongs to the MsrA Met sulfoxide reductase family.</text>
</comment>
<dbReference type="Pfam" id="PF01625">
    <property type="entry name" value="PMSR"/>
    <property type="match status" value="1"/>
</dbReference>
<organism evidence="6 7">
    <name type="scientific">Poriferisphaera corsica</name>
    <dbReference type="NCBI Taxonomy" id="2528020"/>
    <lineage>
        <taxon>Bacteria</taxon>
        <taxon>Pseudomonadati</taxon>
        <taxon>Planctomycetota</taxon>
        <taxon>Phycisphaerae</taxon>
        <taxon>Phycisphaerales</taxon>
        <taxon>Phycisphaeraceae</taxon>
        <taxon>Poriferisphaera</taxon>
    </lineage>
</organism>
<dbReference type="EMBL" id="CP036425">
    <property type="protein sequence ID" value="QDU34334.1"/>
    <property type="molecule type" value="Genomic_DNA"/>
</dbReference>
<dbReference type="GO" id="GO:0033744">
    <property type="term" value="F:L-methionine:thioredoxin-disulfide S-oxidoreductase activity"/>
    <property type="evidence" value="ECO:0007669"/>
    <property type="project" value="RHEA"/>
</dbReference>
<comment type="function">
    <text evidence="4">Has an important function as a repair enzyme for proteins that have been inactivated by oxidation. Catalyzes the reversible oxidation-reduction of methionine sulfoxide in proteins to methionine.</text>
</comment>
<dbReference type="PROSITE" id="PS51257">
    <property type="entry name" value="PROKAR_LIPOPROTEIN"/>
    <property type="match status" value="1"/>
</dbReference>
<protein>
    <recommendedName>
        <fullName evidence="4">Peptide methionine sulfoxide reductase MsrA</fullName>
        <shortName evidence="4">Protein-methionine-S-oxide reductase</shortName>
        <ecNumber evidence="4">1.8.4.11</ecNumber>
    </recommendedName>
    <alternativeName>
        <fullName evidence="4">Peptide-methionine (S)-S-oxide reductase</fullName>
        <shortName evidence="4">Peptide Met(O) reductase</shortName>
    </alternativeName>
</protein>
<dbReference type="PANTHER" id="PTHR43774:SF1">
    <property type="entry name" value="PEPTIDE METHIONINE SULFOXIDE REDUCTASE MSRA 2"/>
    <property type="match status" value="1"/>
</dbReference>
<evidence type="ECO:0000313" key="7">
    <source>
        <dbReference type="Proteomes" id="UP000317369"/>
    </source>
</evidence>
<evidence type="ECO:0000256" key="4">
    <source>
        <dbReference type="HAMAP-Rule" id="MF_01401"/>
    </source>
</evidence>
<reference evidence="6 7" key="1">
    <citation type="submission" date="2019-02" db="EMBL/GenBank/DDBJ databases">
        <title>Deep-cultivation of Planctomycetes and their phenomic and genomic characterization uncovers novel biology.</title>
        <authorList>
            <person name="Wiegand S."/>
            <person name="Jogler M."/>
            <person name="Boedeker C."/>
            <person name="Pinto D."/>
            <person name="Vollmers J."/>
            <person name="Rivas-Marin E."/>
            <person name="Kohn T."/>
            <person name="Peeters S.H."/>
            <person name="Heuer A."/>
            <person name="Rast P."/>
            <person name="Oberbeckmann S."/>
            <person name="Bunk B."/>
            <person name="Jeske O."/>
            <person name="Meyerdierks A."/>
            <person name="Storesund J.E."/>
            <person name="Kallscheuer N."/>
            <person name="Luecker S."/>
            <person name="Lage O.M."/>
            <person name="Pohl T."/>
            <person name="Merkel B.J."/>
            <person name="Hornburger P."/>
            <person name="Mueller R.-W."/>
            <person name="Bruemmer F."/>
            <person name="Labrenz M."/>
            <person name="Spormann A.M."/>
            <person name="Op den Camp H."/>
            <person name="Overmann J."/>
            <person name="Amann R."/>
            <person name="Jetten M.S.M."/>
            <person name="Mascher T."/>
            <person name="Medema M.H."/>
            <person name="Devos D.P."/>
            <person name="Kaster A.-K."/>
            <person name="Ovreas L."/>
            <person name="Rohde M."/>
            <person name="Galperin M.Y."/>
            <person name="Jogler C."/>
        </authorList>
    </citation>
    <scope>NUCLEOTIDE SEQUENCE [LARGE SCALE GENOMIC DNA]</scope>
    <source>
        <strain evidence="6 7">KS4</strain>
    </source>
</reference>
<dbReference type="AlphaFoldDB" id="A0A517YVT1"/>